<dbReference type="Pfam" id="PF13531">
    <property type="entry name" value="SBP_bac_11"/>
    <property type="match status" value="1"/>
</dbReference>
<accession>A0A4Q0PFI9</accession>
<keyword evidence="3" id="KW-1185">Reference proteome</keyword>
<dbReference type="GO" id="GO:0030973">
    <property type="term" value="F:molybdate ion binding"/>
    <property type="evidence" value="ECO:0007669"/>
    <property type="project" value="TreeGrafter"/>
</dbReference>
<protein>
    <submittedName>
        <fullName evidence="2">ABC-type molybdate transport system substrate-binding protein</fullName>
    </submittedName>
</protein>
<evidence type="ECO:0000313" key="2">
    <source>
        <dbReference type="EMBL" id="RXG25730.1"/>
    </source>
</evidence>
<feature type="signal peptide" evidence="1">
    <location>
        <begin position="1"/>
        <end position="21"/>
    </location>
</feature>
<organism evidence="2 3">
    <name type="scientific">Leeuwenhoekiella polynyae</name>
    <dbReference type="NCBI Taxonomy" id="1550906"/>
    <lineage>
        <taxon>Bacteria</taxon>
        <taxon>Pseudomonadati</taxon>
        <taxon>Bacteroidota</taxon>
        <taxon>Flavobacteriia</taxon>
        <taxon>Flavobacteriales</taxon>
        <taxon>Flavobacteriaceae</taxon>
        <taxon>Leeuwenhoekiella</taxon>
    </lineage>
</organism>
<dbReference type="AlphaFoldDB" id="A0A4Q0PFI9"/>
<sequence length="313" mass="34897">MKTCVNLSTILLFLLAHSVFAQNAKDYEHRYDAPWETSPLAGTVFTGYGIDNAPDFHGDVNNPDLVVFFAGNQYMAVPELLEAFRKKYPKYSRVFAETIPPGIEGQQLESGNLILGNMRISLKPDIVTAGKGKIEQGEKEGRFIKTLAYAKNKLAIMVAKDNPKNIKSLYDLGRADVKISMPNPEWEGIATRIIKAYENAGGNDLKTHIMNEKLSKNTTYLTTIHHRQTPLRIMYGESDAGPVWYSEAYYQSSLTNHPIDMVAIPDAINVEATYMAGQLKTAPHPEAASAFMEFLTSQEAVQIYKKYGFSSVN</sequence>
<proteinExistence type="predicted"/>
<evidence type="ECO:0000256" key="1">
    <source>
        <dbReference type="SAM" id="SignalP"/>
    </source>
</evidence>
<dbReference type="GO" id="GO:0015689">
    <property type="term" value="P:molybdate ion transport"/>
    <property type="evidence" value="ECO:0007669"/>
    <property type="project" value="TreeGrafter"/>
</dbReference>
<dbReference type="Gene3D" id="3.40.190.10">
    <property type="entry name" value="Periplasmic binding protein-like II"/>
    <property type="match status" value="2"/>
</dbReference>
<dbReference type="OrthoDB" id="9802127at2"/>
<dbReference type="SUPFAM" id="SSF53850">
    <property type="entry name" value="Periplasmic binding protein-like II"/>
    <property type="match status" value="1"/>
</dbReference>
<comment type="caution">
    <text evidence="2">The sequence shown here is derived from an EMBL/GenBank/DDBJ whole genome shotgun (WGS) entry which is preliminary data.</text>
</comment>
<dbReference type="EMBL" id="QOVK01000002">
    <property type="protein sequence ID" value="RXG25730.1"/>
    <property type="molecule type" value="Genomic_DNA"/>
</dbReference>
<feature type="chain" id="PRO_5020732736" evidence="1">
    <location>
        <begin position="22"/>
        <end position="313"/>
    </location>
</feature>
<dbReference type="RefSeq" id="WP_073100013.1">
    <property type="nucleotide sequence ID" value="NZ_JBHUOO010000023.1"/>
</dbReference>
<dbReference type="InterPro" id="IPR050682">
    <property type="entry name" value="ModA/WtpA"/>
</dbReference>
<name>A0A4Q0PFI9_9FLAO</name>
<dbReference type="Proteomes" id="UP000289859">
    <property type="component" value="Unassembled WGS sequence"/>
</dbReference>
<dbReference type="PANTHER" id="PTHR30632:SF0">
    <property type="entry name" value="SULFATE-BINDING PROTEIN"/>
    <property type="match status" value="1"/>
</dbReference>
<evidence type="ECO:0000313" key="3">
    <source>
        <dbReference type="Proteomes" id="UP000289859"/>
    </source>
</evidence>
<reference evidence="2 3" key="1">
    <citation type="submission" date="2018-07" db="EMBL/GenBank/DDBJ databases">
        <title>Leeuwenhoekiella genomics.</title>
        <authorList>
            <person name="Tahon G."/>
            <person name="Willems A."/>
        </authorList>
    </citation>
    <scope>NUCLEOTIDE SEQUENCE [LARGE SCALE GENOMIC DNA]</scope>
    <source>
        <strain evidence="2 3">LMG 29608</strain>
    </source>
</reference>
<keyword evidence="1" id="KW-0732">Signal</keyword>
<dbReference type="PANTHER" id="PTHR30632">
    <property type="entry name" value="MOLYBDATE-BINDING PERIPLASMIC PROTEIN"/>
    <property type="match status" value="1"/>
</dbReference>
<gene>
    <name evidence="2" type="ORF">DSM02_898</name>
</gene>